<evidence type="ECO:0008006" key="4">
    <source>
        <dbReference type="Google" id="ProtNLM"/>
    </source>
</evidence>
<dbReference type="InterPro" id="IPR013783">
    <property type="entry name" value="Ig-like_fold"/>
</dbReference>
<gene>
    <name evidence="2" type="ORF">E2C01_046394</name>
</gene>
<evidence type="ECO:0000313" key="2">
    <source>
        <dbReference type="EMBL" id="MPC52523.1"/>
    </source>
</evidence>
<dbReference type="SUPFAM" id="SSF48726">
    <property type="entry name" value="Immunoglobulin"/>
    <property type="match status" value="1"/>
</dbReference>
<dbReference type="PANTHER" id="PTHR21261:SF15">
    <property type="entry name" value="BEATEN PATH IIIA, ISOFORM D-RELATED"/>
    <property type="match status" value="1"/>
</dbReference>
<dbReference type="Gene3D" id="2.60.40.10">
    <property type="entry name" value="Immunoglobulins"/>
    <property type="match status" value="1"/>
</dbReference>
<comment type="caution">
    <text evidence="2">The sequence shown here is derived from an EMBL/GenBank/DDBJ whole genome shotgun (WGS) entry which is preliminary data.</text>
</comment>
<feature type="region of interest" description="Disordered" evidence="1">
    <location>
        <begin position="1"/>
        <end position="46"/>
    </location>
</feature>
<evidence type="ECO:0000313" key="3">
    <source>
        <dbReference type="Proteomes" id="UP000324222"/>
    </source>
</evidence>
<evidence type="ECO:0000256" key="1">
    <source>
        <dbReference type="SAM" id="MobiDB-lite"/>
    </source>
</evidence>
<name>A0A5B7G5N1_PORTR</name>
<organism evidence="2 3">
    <name type="scientific">Portunus trituberculatus</name>
    <name type="common">Swimming crab</name>
    <name type="synonym">Neptunus trituberculatus</name>
    <dbReference type="NCBI Taxonomy" id="210409"/>
    <lineage>
        <taxon>Eukaryota</taxon>
        <taxon>Metazoa</taxon>
        <taxon>Ecdysozoa</taxon>
        <taxon>Arthropoda</taxon>
        <taxon>Crustacea</taxon>
        <taxon>Multicrustacea</taxon>
        <taxon>Malacostraca</taxon>
        <taxon>Eumalacostraca</taxon>
        <taxon>Eucarida</taxon>
        <taxon>Decapoda</taxon>
        <taxon>Pleocyemata</taxon>
        <taxon>Brachyura</taxon>
        <taxon>Eubrachyura</taxon>
        <taxon>Portunoidea</taxon>
        <taxon>Portunidae</taxon>
        <taxon>Portuninae</taxon>
        <taxon>Portunus</taxon>
    </lineage>
</organism>
<accession>A0A5B7G5N1</accession>
<dbReference type="AlphaFoldDB" id="A0A5B7G5N1"/>
<dbReference type="PANTHER" id="PTHR21261">
    <property type="entry name" value="BEAT PROTEIN"/>
    <property type="match status" value="1"/>
</dbReference>
<dbReference type="Proteomes" id="UP000324222">
    <property type="component" value="Unassembled WGS sequence"/>
</dbReference>
<dbReference type="OrthoDB" id="6335004at2759"/>
<reference evidence="2 3" key="1">
    <citation type="submission" date="2019-05" db="EMBL/GenBank/DDBJ databases">
        <title>Another draft genome of Portunus trituberculatus and its Hox gene families provides insights of decapod evolution.</title>
        <authorList>
            <person name="Jeong J.-H."/>
            <person name="Song I."/>
            <person name="Kim S."/>
            <person name="Choi T."/>
            <person name="Kim D."/>
            <person name="Ryu S."/>
            <person name="Kim W."/>
        </authorList>
    </citation>
    <scope>NUCLEOTIDE SEQUENCE [LARGE SCALE GENOMIC DNA]</scope>
    <source>
        <tissue evidence="2">Muscle</tissue>
    </source>
</reference>
<dbReference type="EMBL" id="VSRR010010946">
    <property type="protein sequence ID" value="MPC52523.1"/>
    <property type="molecule type" value="Genomic_DNA"/>
</dbReference>
<dbReference type="InterPro" id="IPR036179">
    <property type="entry name" value="Ig-like_dom_sf"/>
</dbReference>
<keyword evidence="3" id="KW-1185">Reference proteome</keyword>
<proteinExistence type="predicted"/>
<protein>
    <recommendedName>
        <fullName evidence="4">Ig-like domain-containing protein</fullName>
    </recommendedName>
</protein>
<sequence>MALKKEKGAVRRLGRHNKAKDGREAVGRHSTAGHSQVPPADGAGGVRITKLDVPAVALEGDDVHLRCDYEDESGSSLYTLKWYKDDQEFFRHQPGRAPREGDDHCHDHYLYHVDGVTADVSTES</sequence>